<dbReference type="GO" id="GO:0000278">
    <property type="term" value="P:mitotic cell cycle"/>
    <property type="evidence" value="ECO:0007669"/>
    <property type="project" value="TreeGrafter"/>
</dbReference>
<dbReference type="InterPro" id="IPR052818">
    <property type="entry name" value="NEDD1_Spindle_Assembly"/>
</dbReference>
<sequence length="594" mass="66203">MNAVFRCVHNRKKSILCGFKFLLHGVVVEGDRGGVMQGRIRFVTAGEDIKIWDYSSMMVVEQFNPHNSISGISSLCWSTYNDVLASAADSGDKIVISSCKSKAIVLFELAKGEKQTCLDLHSSCKFLVSGGLDNAVNVWELKSRSLHLSLKAHKEVVTCVNFNGNGDYFASGSMSGEIIVQSVYTNLSSAPFGHGCTQPIQHLQYSLKKHLLGSVSGYGTVTLWDVNTQDCYHTFEEAHKHSDAHICFSPICDLLLVSVGSDKRICFYDTSKKDLFKIVSAESPLTAVEFMPDGNGITIGSISGNLYQYDLRNLTRSVNTVVAHKSAVKSIQFQHGGTHAKYNRSSRRSSMNKRYSFNSSGRSQNSSSDFDSFVFTWCPPEKDSDATNVNQELTGVYNRAVLDMCAKESNYSKGGEYTTKKEYWRNSLGDLFSPVGDGVGCEASLDLTPSKEKDNTKCTTEKISKEFWRCSLGDAVSPVRGPETMTAVTDRAGNSLSKKVADTSKGERISPFLTSIQMNFIKDTIQEAAKYAREACHQDIFYLQVEMLKQFHMQLNDIHILLEAYTTDFCSLMSEIEILQKENRRLQKMYFQFS</sequence>
<evidence type="ECO:0000313" key="6">
    <source>
        <dbReference type="EMBL" id="KAJ1162229.1"/>
    </source>
</evidence>
<evidence type="ECO:0000259" key="5">
    <source>
        <dbReference type="Pfam" id="PF23760"/>
    </source>
</evidence>
<gene>
    <name evidence="6" type="ORF">NDU88_002698</name>
</gene>
<dbReference type="GO" id="GO:0007020">
    <property type="term" value="P:microtubule nucleation"/>
    <property type="evidence" value="ECO:0007669"/>
    <property type="project" value="TreeGrafter"/>
</dbReference>
<dbReference type="AlphaFoldDB" id="A0AAV7SEX7"/>
<evidence type="ECO:0000256" key="3">
    <source>
        <dbReference type="PROSITE-ProRule" id="PRU00221"/>
    </source>
</evidence>
<dbReference type="GO" id="GO:0005814">
    <property type="term" value="C:centriole"/>
    <property type="evidence" value="ECO:0007669"/>
    <property type="project" value="TreeGrafter"/>
</dbReference>
<protein>
    <recommendedName>
        <fullName evidence="5">DDB1- and CUL4-associated factor 12 beta-propeller domain-containing protein</fullName>
    </recommendedName>
</protein>
<dbReference type="PROSITE" id="PS00678">
    <property type="entry name" value="WD_REPEATS_1"/>
    <property type="match status" value="1"/>
</dbReference>
<dbReference type="SMART" id="SM00320">
    <property type="entry name" value="WD40"/>
    <property type="match status" value="7"/>
</dbReference>
<dbReference type="GO" id="GO:0036064">
    <property type="term" value="C:ciliary basal body"/>
    <property type="evidence" value="ECO:0007669"/>
    <property type="project" value="TreeGrafter"/>
</dbReference>
<dbReference type="EMBL" id="JANPWB010000008">
    <property type="protein sequence ID" value="KAJ1162229.1"/>
    <property type="molecule type" value="Genomic_DNA"/>
</dbReference>
<dbReference type="Gene3D" id="2.130.10.10">
    <property type="entry name" value="YVTN repeat-like/Quinoprotein amine dehydrogenase"/>
    <property type="match status" value="2"/>
</dbReference>
<dbReference type="GO" id="GO:0043015">
    <property type="term" value="F:gamma-tubulin binding"/>
    <property type="evidence" value="ECO:0007669"/>
    <property type="project" value="TreeGrafter"/>
</dbReference>
<dbReference type="InterPro" id="IPR015943">
    <property type="entry name" value="WD40/YVTN_repeat-like_dom_sf"/>
</dbReference>
<dbReference type="PANTHER" id="PTHR44414:SF1">
    <property type="entry name" value="PROTEIN NEDD1"/>
    <property type="match status" value="1"/>
</dbReference>
<feature type="compositionally biased region" description="Low complexity" evidence="4">
    <location>
        <begin position="352"/>
        <end position="368"/>
    </location>
</feature>
<feature type="compositionally biased region" description="Basic residues" evidence="4">
    <location>
        <begin position="341"/>
        <end position="351"/>
    </location>
</feature>
<name>A0AAV7SEX7_PLEWA</name>
<organism evidence="6 7">
    <name type="scientific">Pleurodeles waltl</name>
    <name type="common">Iberian ribbed newt</name>
    <dbReference type="NCBI Taxonomy" id="8319"/>
    <lineage>
        <taxon>Eukaryota</taxon>
        <taxon>Metazoa</taxon>
        <taxon>Chordata</taxon>
        <taxon>Craniata</taxon>
        <taxon>Vertebrata</taxon>
        <taxon>Euteleostomi</taxon>
        <taxon>Amphibia</taxon>
        <taxon>Batrachia</taxon>
        <taxon>Caudata</taxon>
        <taxon>Salamandroidea</taxon>
        <taxon>Salamandridae</taxon>
        <taxon>Pleurodelinae</taxon>
        <taxon>Pleurodeles</taxon>
    </lineage>
</organism>
<dbReference type="SUPFAM" id="SSF50978">
    <property type="entry name" value="WD40 repeat-like"/>
    <property type="match status" value="2"/>
</dbReference>
<feature type="region of interest" description="Disordered" evidence="4">
    <location>
        <begin position="338"/>
        <end position="368"/>
    </location>
</feature>
<dbReference type="InterPro" id="IPR036322">
    <property type="entry name" value="WD40_repeat_dom_sf"/>
</dbReference>
<proteinExistence type="predicted"/>
<dbReference type="PROSITE" id="PS50082">
    <property type="entry name" value="WD_REPEATS_2"/>
    <property type="match status" value="1"/>
</dbReference>
<evidence type="ECO:0000256" key="2">
    <source>
        <dbReference type="ARBA" id="ARBA00022737"/>
    </source>
</evidence>
<evidence type="ECO:0000256" key="4">
    <source>
        <dbReference type="SAM" id="MobiDB-lite"/>
    </source>
</evidence>
<keyword evidence="1 3" id="KW-0853">WD repeat</keyword>
<dbReference type="GO" id="GO:0005813">
    <property type="term" value="C:centrosome"/>
    <property type="evidence" value="ECO:0007669"/>
    <property type="project" value="TreeGrafter"/>
</dbReference>
<feature type="repeat" description="WD" evidence="3">
    <location>
        <begin position="116"/>
        <end position="149"/>
    </location>
</feature>
<dbReference type="InterPro" id="IPR001680">
    <property type="entry name" value="WD40_rpt"/>
</dbReference>
<keyword evidence="7" id="KW-1185">Reference proteome</keyword>
<evidence type="ECO:0000313" key="7">
    <source>
        <dbReference type="Proteomes" id="UP001066276"/>
    </source>
</evidence>
<dbReference type="InterPro" id="IPR056151">
    <property type="entry name" value="Beta-prop_DCAF12"/>
</dbReference>
<keyword evidence="2" id="KW-0677">Repeat</keyword>
<dbReference type="GO" id="GO:0000922">
    <property type="term" value="C:spindle pole"/>
    <property type="evidence" value="ECO:0007669"/>
    <property type="project" value="TreeGrafter"/>
</dbReference>
<comment type="caution">
    <text evidence="6">The sequence shown here is derived from an EMBL/GenBank/DDBJ whole genome shotgun (WGS) entry which is preliminary data.</text>
</comment>
<dbReference type="PANTHER" id="PTHR44414">
    <property type="entry name" value="PROTEIN NEDD1"/>
    <property type="match status" value="1"/>
</dbReference>
<dbReference type="GO" id="GO:0005737">
    <property type="term" value="C:cytoplasm"/>
    <property type="evidence" value="ECO:0007669"/>
    <property type="project" value="TreeGrafter"/>
</dbReference>
<dbReference type="Pfam" id="PF23760">
    <property type="entry name" value="Beta-prop_DCAF12"/>
    <property type="match status" value="1"/>
</dbReference>
<dbReference type="InterPro" id="IPR019775">
    <property type="entry name" value="WD40_repeat_CS"/>
</dbReference>
<evidence type="ECO:0000256" key="1">
    <source>
        <dbReference type="ARBA" id="ARBA00022574"/>
    </source>
</evidence>
<reference evidence="6" key="1">
    <citation type="journal article" date="2022" name="bioRxiv">
        <title>Sequencing and chromosome-scale assembly of the giantPleurodeles waltlgenome.</title>
        <authorList>
            <person name="Brown T."/>
            <person name="Elewa A."/>
            <person name="Iarovenko S."/>
            <person name="Subramanian E."/>
            <person name="Araus A.J."/>
            <person name="Petzold A."/>
            <person name="Susuki M."/>
            <person name="Suzuki K.-i.T."/>
            <person name="Hayashi T."/>
            <person name="Toyoda A."/>
            <person name="Oliveira C."/>
            <person name="Osipova E."/>
            <person name="Leigh N.D."/>
            <person name="Simon A."/>
            <person name="Yun M.H."/>
        </authorList>
    </citation>
    <scope>NUCLEOTIDE SEQUENCE</scope>
    <source>
        <strain evidence="6">20211129_DDA</strain>
        <tissue evidence="6">Liver</tissue>
    </source>
</reference>
<accession>A0AAV7SEX7</accession>
<feature type="domain" description="DDB1- and CUL4-associated factor 12 beta-propeller" evidence="5">
    <location>
        <begin position="127"/>
        <end position="314"/>
    </location>
</feature>
<dbReference type="Proteomes" id="UP001066276">
    <property type="component" value="Chromosome 4_2"/>
</dbReference>